<reference evidence="1" key="1">
    <citation type="submission" date="2020-05" db="EMBL/GenBank/DDBJ databases">
        <title>Phylogenomic resolution of chytrid fungi.</title>
        <authorList>
            <person name="Stajich J.E."/>
            <person name="Amses K."/>
            <person name="Simmons R."/>
            <person name="Seto K."/>
            <person name="Myers J."/>
            <person name="Bonds A."/>
            <person name="Quandt C.A."/>
            <person name="Barry K."/>
            <person name="Liu P."/>
            <person name="Grigoriev I."/>
            <person name="Longcore J.E."/>
            <person name="James T.Y."/>
        </authorList>
    </citation>
    <scope>NUCLEOTIDE SEQUENCE</scope>
    <source>
        <strain evidence="1">JEL0318</strain>
    </source>
</reference>
<feature type="non-terminal residue" evidence="1">
    <location>
        <position position="160"/>
    </location>
</feature>
<protein>
    <submittedName>
        <fullName evidence="1">Uncharacterized protein</fullName>
    </submittedName>
</protein>
<keyword evidence="2" id="KW-1185">Reference proteome</keyword>
<sequence length="160" mass="18429">SPTNSGGSALGFEETQNTATTVYSQQAKFFFGFWQLYTGNPTCTPAPLGQDPRKAEELTRDIATELSERREQDLELVRILRKYAAEQRIRQHQQEHGEELPEPRESRAKDLVWYYSKQQDEGLRTERKILPRWNGPYHVELAAGKGSNYWVDLEGNSVKL</sequence>
<comment type="caution">
    <text evidence="1">The sequence shown here is derived from an EMBL/GenBank/DDBJ whole genome shotgun (WGS) entry which is preliminary data.</text>
</comment>
<name>A0AAD5S074_9FUNG</name>
<dbReference type="EMBL" id="JADGJD010002778">
    <property type="protein sequence ID" value="KAJ3028651.1"/>
    <property type="molecule type" value="Genomic_DNA"/>
</dbReference>
<gene>
    <name evidence="1" type="ORF">HK097_005915</name>
</gene>
<dbReference type="Proteomes" id="UP001212841">
    <property type="component" value="Unassembled WGS sequence"/>
</dbReference>
<feature type="non-terminal residue" evidence="1">
    <location>
        <position position="1"/>
    </location>
</feature>
<proteinExistence type="predicted"/>
<evidence type="ECO:0000313" key="2">
    <source>
        <dbReference type="Proteomes" id="UP001212841"/>
    </source>
</evidence>
<evidence type="ECO:0000313" key="1">
    <source>
        <dbReference type="EMBL" id="KAJ3028651.1"/>
    </source>
</evidence>
<accession>A0AAD5S074</accession>
<dbReference type="AlphaFoldDB" id="A0AAD5S074"/>
<organism evidence="1 2">
    <name type="scientific">Rhizophlyctis rosea</name>
    <dbReference type="NCBI Taxonomy" id="64517"/>
    <lineage>
        <taxon>Eukaryota</taxon>
        <taxon>Fungi</taxon>
        <taxon>Fungi incertae sedis</taxon>
        <taxon>Chytridiomycota</taxon>
        <taxon>Chytridiomycota incertae sedis</taxon>
        <taxon>Chytridiomycetes</taxon>
        <taxon>Rhizophlyctidales</taxon>
        <taxon>Rhizophlyctidaceae</taxon>
        <taxon>Rhizophlyctis</taxon>
    </lineage>
</organism>